<evidence type="ECO:0000313" key="2">
    <source>
        <dbReference type="EMBL" id="KAJ1607454.1"/>
    </source>
</evidence>
<dbReference type="Pfam" id="PF26254">
    <property type="entry name" value="Ig_TRAPPC9-Trs120_1st"/>
    <property type="match status" value="1"/>
</dbReference>
<sequence>MTIDTYTSIADSSSIKVLFVKQITGSVIFEDAIKQIENSIDYYLSNLELNPNLKCDSIYSNRSLSETKSFKISTIYRTVCNYSTKTVLPDSLIRMDRVVIFITKGKKACPITQMCNEEVKDSGWSFVYRVYVDIDNMSKQIKLEFQDEIGNIFYSVGEFAENIVLRIIYKFNSTINMYIEQGYKQIPKTELSQEQILDIIKYKMVFARMYLVLGYPISSAMYYNSIVELIEDQDSDYSYFLAHCFEGQASLLYYFYNNSDNSFEWWEVVSNSLNSFAQELPLPIQVCIQSICCNPNNYVDTINNVQSRKQILFDIILKKLTLSLNLISKNYLSNGNLRTDNHLKLSHCNDPIVSIYELIIKKSRFLVEHFVNHFYLDRKILIDFLDPFIHLNISQSSSRNDLDNYAMFLIGCAKILHAVKSNRRVGIILIKLSQLFNKNRMYYLSYNMSCAAYLWYKSIFSIAGSINQLEIINNLTTQILREDNYSLHSQCVICNASNKSRIFIGNKYKYSIDTEHKFNTIFEKYYVPGKQYLDSNYLQYLSIYKHDLSLNYSAFVSSEDPGPNQDHECSNTHQDLLDYLKPFVNSFVCFGVHSMLQAYRKFYLNTTESQKSRAYPSRYEMLALIIMIESSIFFGCTSRSTTVLLLLLDNIVYFPPIFDYDTLKLIQSKCIDSLSILSNTIQLPIIRAPYYSITNCKSHAYTSIESFDILLDTPVHTMHLLLVFDISFEQTPLITNCHKCNKEISISSIFSTNINECCSNCQGRTIKIDNSPWLTCRASNIQFFFDSKSIFLPECKWVQLKEEQVIKPDILNQSNQGKKNVFLYNPFEKRTCQDFNETCIRSKSNAEVHGEILWQAENQYTVYVSLFNPFLIPIILDCFSLITKGEVKCDISPVSVVIPPSSRFSTPGEVKVAITVIPKNSGYLSIIGVTYKFSGINYINFGSKLELVNNRNQFKQYLSIFVIPNILSTNHIVWEKIGQNQMCIDNSGKIIINSTQKHVLETVKKIRLLSTELYVDQIENAHESFSLENITMRDQESIITVCCSSIYNLSRFKFLITHIMDYNGKIFVSSNILEIFSNIPQFPRIINISLVPKLNFQPIYLDSSNNKWKVVNLWIIFTLENSSKIYPTEFFLDSNSFKKNRVLLMPDRKSYRWVVETTVRNISELQNSTLVLRWRSLYPNILSDNNLESIATGNLSANIFMPEFLSKYDFFVEIKSNGIQIENNQVVPVNSIVNVKIYAISEKHPKNVANIKILPFGNTLKSKRLYLEYYENGIKENI</sequence>
<dbReference type="AlphaFoldDB" id="A0A9D5DFC0"/>
<name>A0A9D5DFC0_9CRYT</name>
<feature type="domain" description="Trs120/TRAPPC9 first Ig-like" evidence="1">
    <location>
        <begin position="811"/>
        <end position="936"/>
    </location>
</feature>
<dbReference type="InterPro" id="IPR058565">
    <property type="entry name" value="Ig_TRAPPC9_Trs120_1st"/>
</dbReference>
<dbReference type="EMBL" id="JAPCXC010000058">
    <property type="protein sequence ID" value="KAJ1607454.1"/>
    <property type="molecule type" value="Genomic_DNA"/>
</dbReference>
<reference evidence="2" key="1">
    <citation type="submission" date="2022-10" db="EMBL/GenBank/DDBJ databases">
        <title>Adaptive evolution leads to modifications in subtelomeric GC content in a zoonotic Cryptosporidium species.</title>
        <authorList>
            <person name="Li J."/>
            <person name="Feng Y."/>
            <person name="Xiao L."/>
        </authorList>
    </citation>
    <scope>NUCLEOTIDE SEQUENCE</scope>
    <source>
        <strain evidence="2">33844</strain>
    </source>
</reference>
<protein>
    <submittedName>
        <fullName evidence="2">Zinc ribbon-containing protein</fullName>
    </submittedName>
</protein>
<evidence type="ECO:0000259" key="1">
    <source>
        <dbReference type="Pfam" id="PF26254"/>
    </source>
</evidence>
<dbReference type="Proteomes" id="UP001067231">
    <property type="component" value="Unassembled WGS sequence"/>
</dbReference>
<accession>A0A9D5DFC0</accession>
<proteinExistence type="predicted"/>
<dbReference type="OrthoDB" id="343537at2759"/>
<organism evidence="2">
    <name type="scientific">Cryptosporidium canis</name>
    <dbReference type="NCBI Taxonomy" id="195482"/>
    <lineage>
        <taxon>Eukaryota</taxon>
        <taxon>Sar</taxon>
        <taxon>Alveolata</taxon>
        <taxon>Apicomplexa</taxon>
        <taxon>Conoidasida</taxon>
        <taxon>Coccidia</taxon>
        <taxon>Eucoccidiorida</taxon>
        <taxon>Eimeriorina</taxon>
        <taxon>Cryptosporidiidae</taxon>
        <taxon>Cryptosporidium</taxon>
    </lineage>
</organism>
<gene>
    <name evidence="2" type="ORF">OJ253_2359</name>
</gene>
<comment type="caution">
    <text evidence="2">The sequence shown here is derived from an EMBL/GenBank/DDBJ whole genome shotgun (WGS) entry which is preliminary data.</text>
</comment>